<keyword evidence="1" id="KW-0472">Membrane</keyword>
<dbReference type="RefSeq" id="XP_015962103.1">
    <property type="nucleotide sequence ID" value="XM_016106617.3"/>
</dbReference>
<feature type="transmembrane region" description="Helical" evidence="1">
    <location>
        <begin position="104"/>
        <end position="123"/>
    </location>
</feature>
<reference evidence="2" key="1">
    <citation type="journal article" date="2016" name="Nat. Genet.">
        <title>The genome sequences of Arachis duranensis and Arachis ipaensis, the diploid ancestors of cultivated peanut.</title>
        <authorList>
            <person name="Bertioli D.J."/>
            <person name="Cannon S.B."/>
            <person name="Froenicke L."/>
            <person name="Huang G."/>
            <person name="Farmer A.D."/>
            <person name="Cannon E.K."/>
            <person name="Liu X."/>
            <person name="Gao D."/>
            <person name="Clevenger J."/>
            <person name="Dash S."/>
            <person name="Ren L."/>
            <person name="Moretzsohn M.C."/>
            <person name="Shirasawa K."/>
            <person name="Huang W."/>
            <person name="Vidigal B."/>
            <person name="Abernathy B."/>
            <person name="Chu Y."/>
            <person name="Niederhuth C.E."/>
            <person name="Umale P."/>
            <person name="Araujo A.C."/>
            <person name="Kozik A."/>
            <person name="Kim K.D."/>
            <person name="Burow M.D."/>
            <person name="Varshney R.K."/>
            <person name="Wang X."/>
            <person name="Zhang X."/>
            <person name="Barkley N."/>
            <person name="Guimaraes P.M."/>
            <person name="Isobe S."/>
            <person name="Guo B."/>
            <person name="Liao B."/>
            <person name="Stalker H.T."/>
            <person name="Schmitz R.J."/>
            <person name="Scheffler B.E."/>
            <person name="Leal-Bertioli S.C."/>
            <person name="Xun X."/>
            <person name="Jackson S.A."/>
            <person name="Michelmore R."/>
            <person name="Ozias-Akins P."/>
        </authorList>
    </citation>
    <scope>NUCLEOTIDE SEQUENCE [LARGE SCALE GENOMIC DNA]</scope>
    <source>
        <strain evidence="2">cv. V14167</strain>
    </source>
</reference>
<keyword evidence="2" id="KW-1185">Reference proteome</keyword>
<evidence type="ECO:0000313" key="3">
    <source>
        <dbReference type="RefSeq" id="XP_015962103.1"/>
    </source>
</evidence>
<feature type="transmembrane region" description="Helical" evidence="1">
    <location>
        <begin position="188"/>
        <end position="205"/>
    </location>
</feature>
<dbReference type="AlphaFoldDB" id="A0A6P4D4H0"/>
<reference evidence="3" key="2">
    <citation type="submission" date="2025-08" db="UniProtKB">
        <authorList>
            <consortium name="RefSeq"/>
        </authorList>
    </citation>
    <scope>IDENTIFICATION</scope>
    <source>
        <tissue evidence="3">Whole plant</tissue>
    </source>
</reference>
<dbReference type="OrthoDB" id="1436624at2759"/>
<organism evidence="2 3">
    <name type="scientific">Arachis duranensis</name>
    <name type="common">Wild peanut</name>
    <dbReference type="NCBI Taxonomy" id="130453"/>
    <lineage>
        <taxon>Eukaryota</taxon>
        <taxon>Viridiplantae</taxon>
        <taxon>Streptophyta</taxon>
        <taxon>Embryophyta</taxon>
        <taxon>Tracheophyta</taxon>
        <taxon>Spermatophyta</taxon>
        <taxon>Magnoliopsida</taxon>
        <taxon>eudicotyledons</taxon>
        <taxon>Gunneridae</taxon>
        <taxon>Pentapetalae</taxon>
        <taxon>rosids</taxon>
        <taxon>fabids</taxon>
        <taxon>Fabales</taxon>
        <taxon>Fabaceae</taxon>
        <taxon>Papilionoideae</taxon>
        <taxon>50 kb inversion clade</taxon>
        <taxon>dalbergioids sensu lato</taxon>
        <taxon>Dalbergieae</taxon>
        <taxon>Pterocarpus clade</taxon>
        <taxon>Arachis</taxon>
    </lineage>
</organism>
<keyword evidence="1" id="KW-0812">Transmembrane</keyword>
<evidence type="ECO:0000313" key="2">
    <source>
        <dbReference type="Proteomes" id="UP000515211"/>
    </source>
</evidence>
<accession>A0A6P4D4H0</accession>
<keyword evidence="1" id="KW-1133">Transmembrane helix</keyword>
<feature type="transmembrane region" description="Helical" evidence="1">
    <location>
        <begin position="135"/>
        <end position="158"/>
    </location>
</feature>
<evidence type="ECO:0000256" key="1">
    <source>
        <dbReference type="SAM" id="Phobius"/>
    </source>
</evidence>
<dbReference type="Proteomes" id="UP000515211">
    <property type="component" value="Chromosome 4"/>
</dbReference>
<dbReference type="GeneID" id="107486075"/>
<protein>
    <submittedName>
        <fullName evidence="3">Uncharacterized protein LOC107486075 isoform X1</fullName>
    </submittedName>
</protein>
<dbReference type="KEGG" id="adu:107486075"/>
<sequence>MEHIWSHLRCLPLDKMVGFVEHHIYPINNEEKGQRDLRRLLLGKMVGFVEHHLYPINNEVGKGLSLDAQVQKLASQHWIEAIVPEGDLMGATDPELTVQRMSSYAISASIFLWIFLIYSQTLLAKYLATKARVSIFIAVDMLGLLSFMVLAWAVGVKILVGGKLSRMNCSMFLLWAILKLFKSDNSIDAVYLPILGIFFIGWHAMSSLDTKYQNC</sequence>
<name>A0A6P4D4H0_ARADU</name>
<gene>
    <name evidence="3" type="primary">LOC107486075</name>
</gene>
<proteinExistence type="predicted"/>